<dbReference type="GeneID" id="120279660"/>
<dbReference type="Pfam" id="PF04784">
    <property type="entry name" value="DUF547"/>
    <property type="match status" value="1"/>
</dbReference>
<accession>A0AB40CR63</accession>
<dbReference type="InterPro" id="IPR025757">
    <property type="entry name" value="MIP1_Leuzipper"/>
</dbReference>
<protein>
    <submittedName>
        <fullName evidence="5 6">Uncharacterized protein LOC120279660 isoform X1</fullName>
    </submittedName>
</protein>
<evidence type="ECO:0000256" key="1">
    <source>
        <dbReference type="SAM" id="MobiDB-lite"/>
    </source>
</evidence>
<keyword evidence="4" id="KW-1185">Reference proteome</keyword>
<dbReference type="RefSeq" id="XP_039142519.1">
    <property type="nucleotide sequence ID" value="XM_039286585.1"/>
</dbReference>
<dbReference type="PANTHER" id="PTHR23054:SF26">
    <property type="entry name" value="ELECTRON TRANSPORTER"/>
    <property type="match status" value="1"/>
</dbReference>
<dbReference type="Pfam" id="PF14389">
    <property type="entry name" value="Lzipper-MIP1"/>
    <property type="match status" value="1"/>
</dbReference>
<proteinExistence type="predicted"/>
<dbReference type="PANTHER" id="PTHR23054">
    <property type="entry name" value="TERNARY COMPLEX FACTOR MIP1, LEUCINE-ZIPPER-RELATED"/>
    <property type="match status" value="1"/>
</dbReference>
<dbReference type="InterPro" id="IPR006869">
    <property type="entry name" value="DUF547"/>
</dbReference>
<feature type="region of interest" description="Disordered" evidence="1">
    <location>
        <begin position="152"/>
        <end position="173"/>
    </location>
</feature>
<organism evidence="4 6">
    <name type="scientific">Dioscorea cayennensis subsp. rotundata</name>
    <name type="common">White Guinea yam</name>
    <name type="synonym">Dioscorea rotundata</name>
    <dbReference type="NCBI Taxonomy" id="55577"/>
    <lineage>
        <taxon>Eukaryota</taxon>
        <taxon>Viridiplantae</taxon>
        <taxon>Streptophyta</taxon>
        <taxon>Embryophyta</taxon>
        <taxon>Tracheophyta</taxon>
        <taxon>Spermatophyta</taxon>
        <taxon>Magnoliopsida</taxon>
        <taxon>Liliopsida</taxon>
        <taxon>Dioscoreales</taxon>
        <taxon>Dioscoreaceae</taxon>
        <taxon>Dioscorea</taxon>
    </lineage>
</organism>
<sequence>MDGGNVGCSSSHRRSKSAADRISELARHGTSYSMGEDINDYKNLMKSSKPQGTSEVAHQNNVCDAALNHRTSLENDIKLLQVNLQQEKSVRVMLEKAIGRASSTLSPGHRHFATQTRELIAEIEFLEEEIANREQHVLSLYRSMLDQCLSASTSAQSSGRTSPAQTKNGGRKHPSIISSAFCSSRKFPLHSFQVLSTIKESKKGSVFVKPKGKHEQISTMKTSTHGGCNTSDFKLPTFGGSRLARTLKDHLYQCPSKLSEELIRCMAAIYCWLQTDASTDAENGRSPFLSRSSTNVILPRRGAGDEKVLSCRPMVEISSISIDKKKFSSASYAINSYRLLVENLERVDASMLESGAKLAFWLNVYNSLIMHGYLVYGISHTSLRRLALFHKTAYNIGGYVFTANSIEHCILCCHTPRIGRWFESILSNAMRKKSGEEKQLLESKFGLCRSQPLVYFGLCTGAASDPMLRVYTAKNVIDELEKAKKEFLQSNVVVKKSRKVFLPKILERYAKETSLSSGELLTWVLENIDKKLHESADPKNKRKASQVIEWLPYNTRFRYVLSTDFAENQ</sequence>
<dbReference type="Proteomes" id="UP001515500">
    <property type="component" value="Chromosome 16"/>
</dbReference>
<evidence type="ECO:0000259" key="2">
    <source>
        <dbReference type="Pfam" id="PF04784"/>
    </source>
</evidence>
<feature type="region of interest" description="Disordered" evidence="1">
    <location>
        <begin position="1"/>
        <end position="23"/>
    </location>
</feature>
<name>A0AB40CR63_DIOCR</name>
<feature type="compositionally biased region" description="Polar residues" evidence="1">
    <location>
        <begin position="152"/>
        <end position="168"/>
    </location>
</feature>
<evidence type="ECO:0000259" key="3">
    <source>
        <dbReference type="Pfam" id="PF14389"/>
    </source>
</evidence>
<evidence type="ECO:0000313" key="4">
    <source>
        <dbReference type="Proteomes" id="UP001515500"/>
    </source>
</evidence>
<evidence type="ECO:0000313" key="6">
    <source>
        <dbReference type="RefSeq" id="XP_039142519.1"/>
    </source>
</evidence>
<feature type="domain" description="DUF547" evidence="2">
    <location>
        <begin position="352"/>
        <end position="488"/>
    </location>
</feature>
<evidence type="ECO:0000313" key="5">
    <source>
        <dbReference type="RefSeq" id="XP_039142518.1"/>
    </source>
</evidence>
<dbReference type="RefSeq" id="XP_039142518.1">
    <property type="nucleotide sequence ID" value="XM_039286584.1"/>
</dbReference>
<reference evidence="5 6" key="1">
    <citation type="submission" date="2025-04" db="UniProtKB">
        <authorList>
            <consortium name="RefSeq"/>
        </authorList>
    </citation>
    <scope>IDENTIFICATION</scope>
</reference>
<dbReference type="AlphaFoldDB" id="A0AB40CR63"/>
<gene>
    <name evidence="5 6" type="primary">LOC120279660</name>
</gene>
<feature type="domain" description="Ternary complex factor MIP1 leucine-zipper" evidence="3">
    <location>
        <begin position="68"/>
        <end position="147"/>
    </location>
</feature>